<evidence type="ECO:0000313" key="1">
    <source>
        <dbReference type="EMBL" id="BAA29489.1"/>
    </source>
</evidence>
<proteinExistence type="predicted"/>
<organism evidence="1 2">
    <name type="scientific">Pyrococcus horikoshii (strain ATCC 700860 / DSM 12428 / JCM 9974 / NBRC 100139 / OT-3)</name>
    <dbReference type="NCBI Taxonomy" id="70601"/>
    <lineage>
        <taxon>Archaea</taxon>
        <taxon>Methanobacteriati</taxon>
        <taxon>Methanobacteriota</taxon>
        <taxon>Thermococci</taxon>
        <taxon>Thermococcales</taxon>
        <taxon>Thermococcaceae</taxon>
        <taxon>Pyrococcus</taxon>
    </lineage>
</organism>
<dbReference type="Proteomes" id="UP000000752">
    <property type="component" value="Chromosome"/>
</dbReference>
<reference evidence="1 2" key="1">
    <citation type="journal article" date="1998" name="DNA Res.">
        <title>Complete sequence and gene organization of the genome of a hyper-thermophilic archaebacterium, Pyrococcus horikoshii OT3.</title>
        <authorList>
            <person name="Kawarabayasi Y."/>
            <person name="Sawada M."/>
            <person name="Horikawa H."/>
            <person name="Haikawa Y."/>
            <person name="Hino Y."/>
            <person name="Yamamoto S."/>
            <person name="Sekine M."/>
            <person name="Baba S."/>
            <person name="Kosugi H."/>
            <person name="Hosoyama A."/>
            <person name="Nagai Y."/>
            <person name="Sakai M."/>
            <person name="Ogura K."/>
            <person name="Otuka R."/>
            <person name="Nakazawa H."/>
            <person name="Takamiya M."/>
            <person name="Ohfuku Y."/>
            <person name="Funahashi T."/>
            <person name="Tanaka T."/>
            <person name="Kudoh Y."/>
            <person name="Yamazaki J."/>
            <person name="Kushida N."/>
            <person name="Oguchi A."/>
            <person name="Aoki K."/>
            <person name="Nakamura Y."/>
            <person name="Robb T.F."/>
            <person name="Horikoshi K."/>
            <person name="Masuchi Y."/>
            <person name="Shizuya H."/>
            <person name="Kikuchi H."/>
        </authorList>
    </citation>
    <scope>NUCLEOTIDE SEQUENCE [LARGE SCALE GENOMIC DNA]</scope>
    <source>
        <strain evidence="2">ATCC 700860 / DSM 12428 / JCM 9974 / NBRC 100139 / OT-3</strain>
    </source>
</reference>
<accession>O73965</accession>
<gene>
    <name evidence="1" type="ORF">PHS012</name>
</gene>
<keyword evidence="2" id="KW-1185">Reference proteome</keyword>
<protein>
    <submittedName>
        <fullName evidence="1">Uncharacterized protein</fullName>
    </submittedName>
</protein>
<name>O73965_PYRHO</name>
<evidence type="ECO:0000313" key="2">
    <source>
        <dbReference type="Proteomes" id="UP000000752"/>
    </source>
</evidence>
<dbReference type="KEGG" id="pho:PHS012"/>
<sequence length="67" mass="7713">MMHQLSYQCRCTHGDLLRPKERGFRRENMTDENQCGRESSEGNFTQASMLLLFGLSCTSLFPSKHSL</sequence>
<dbReference type="AlphaFoldDB" id="O73965"/>
<dbReference type="EMBL" id="BA000001">
    <property type="protein sequence ID" value="BAA29489.1"/>
    <property type="molecule type" value="Genomic_DNA"/>
</dbReference>
<dbReference type="EnsemblBacteria" id="BAA29489">
    <property type="protein sequence ID" value="BAA29489"/>
    <property type="gene ID" value="BAA29489"/>
</dbReference>
<dbReference type="PIR" id="D71150">
    <property type="entry name" value="D71150"/>
</dbReference>